<evidence type="ECO:0000313" key="12">
    <source>
        <dbReference type="Proteomes" id="UP000216361"/>
    </source>
</evidence>
<dbReference type="Pfam" id="PF00501">
    <property type="entry name" value="AMP-binding"/>
    <property type="match status" value="3"/>
</dbReference>
<evidence type="ECO:0000256" key="6">
    <source>
        <dbReference type="ARBA" id="ARBA00052643"/>
    </source>
</evidence>
<dbReference type="NCBIfam" id="NF003417">
    <property type="entry name" value="PRK04813.1"/>
    <property type="match status" value="3"/>
</dbReference>
<proteinExistence type="predicted"/>
<dbReference type="GO" id="GO:0043041">
    <property type="term" value="P:amino acid activation for nonribosomal peptide biosynthetic process"/>
    <property type="evidence" value="ECO:0007669"/>
    <property type="project" value="TreeGrafter"/>
</dbReference>
<dbReference type="SMART" id="SM00823">
    <property type="entry name" value="PKS_PP"/>
    <property type="match status" value="3"/>
</dbReference>
<feature type="domain" description="Carrier" evidence="10">
    <location>
        <begin position="993"/>
        <end position="1068"/>
    </location>
</feature>
<evidence type="ECO:0000259" key="10">
    <source>
        <dbReference type="PROSITE" id="PS50075"/>
    </source>
</evidence>
<dbReference type="SUPFAM" id="SSF56801">
    <property type="entry name" value="Acetyl-CoA synthetase-like"/>
    <property type="match status" value="3"/>
</dbReference>
<comment type="caution">
    <text evidence="11">The sequence shown here is derived from an EMBL/GenBank/DDBJ whole genome shotgun (WGS) entry which is preliminary data.</text>
</comment>
<dbReference type="InterPro" id="IPR010071">
    <property type="entry name" value="AA_adenyl_dom"/>
</dbReference>
<evidence type="ECO:0000256" key="7">
    <source>
        <dbReference type="ARBA" id="ARBA00066651"/>
    </source>
</evidence>
<feature type="region of interest" description="Disordered" evidence="9">
    <location>
        <begin position="3410"/>
        <end position="3429"/>
    </location>
</feature>
<dbReference type="Gene3D" id="3.30.300.30">
    <property type="match status" value="3"/>
</dbReference>
<dbReference type="FunFam" id="1.10.1200.10:FF:000016">
    <property type="entry name" value="Non-ribosomal peptide synthase"/>
    <property type="match status" value="1"/>
</dbReference>
<gene>
    <name evidence="11" type="ORF">CHR90_01190</name>
</gene>
<dbReference type="InterPro" id="IPR029479">
    <property type="entry name" value="Nitroreductase"/>
</dbReference>
<dbReference type="GO" id="GO:0072330">
    <property type="term" value="P:monocarboxylic acid biosynthetic process"/>
    <property type="evidence" value="ECO:0007669"/>
    <property type="project" value="UniProtKB-ARBA"/>
</dbReference>
<feature type="domain" description="Carrier" evidence="10">
    <location>
        <begin position="3098"/>
        <end position="3173"/>
    </location>
</feature>
<dbReference type="CDD" id="cd12114">
    <property type="entry name" value="A_NRPS_TlmIV_like"/>
    <property type="match status" value="1"/>
</dbReference>
<organism evidence="11 12">
    <name type="scientific">Elstera cyanobacteriorum</name>
    <dbReference type="NCBI Taxonomy" id="2022747"/>
    <lineage>
        <taxon>Bacteria</taxon>
        <taxon>Pseudomonadati</taxon>
        <taxon>Pseudomonadota</taxon>
        <taxon>Alphaproteobacteria</taxon>
        <taxon>Rhodospirillales</taxon>
        <taxon>Rhodospirillaceae</taxon>
        <taxon>Elstera</taxon>
    </lineage>
</organism>
<dbReference type="Gene3D" id="2.30.38.10">
    <property type="entry name" value="Luciferase, Domain 3"/>
    <property type="match status" value="1"/>
</dbReference>
<dbReference type="InterPro" id="IPR020051">
    <property type="entry name" value="SagB-type_dehydrogenase"/>
</dbReference>
<dbReference type="PANTHER" id="PTHR45527:SF1">
    <property type="entry name" value="FATTY ACID SYNTHASE"/>
    <property type="match status" value="1"/>
</dbReference>
<dbReference type="InterPro" id="IPR000415">
    <property type="entry name" value="Nitroreductase-like"/>
</dbReference>
<dbReference type="EC" id="6.2.1.69" evidence="7"/>
<feature type="region of interest" description="Disordered" evidence="9">
    <location>
        <begin position="1"/>
        <end position="20"/>
    </location>
</feature>
<evidence type="ECO:0000313" key="11">
    <source>
        <dbReference type="EMBL" id="OYQ21747.1"/>
    </source>
</evidence>
<dbReference type="SUPFAM" id="SSF47336">
    <property type="entry name" value="ACP-like"/>
    <property type="match status" value="3"/>
</dbReference>
<dbReference type="FunFam" id="3.30.559.30:FF:000006">
    <property type="entry name" value="Yersiniabactin polyketide/non-ribosomal peptide synthetase"/>
    <property type="match status" value="1"/>
</dbReference>
<dbReference type="FunFam" id="3.30.559.10:FF:000023">
    <property type="entry name" value="Non-ribosomal peptide synthetase"/>
    <property type="match status" value="1"/>
</dbReference>
<dbReference type="RefSeq" id="WP_094406902.1">
    <property type="nucleotide sequence ID" value="NZ_BMJZ01000011.1"/>
</dbReference>
<name>A0A255XXJ5_9PROT</name>
<dbReference type="NCBIfam" id="TIGR01733">
    <property type="entry name" value="AA-adenyl-dom"/>
    <property type="match status" value="3"/>
</dbReference>
<reference evidence="11 12" key="1">
    <citation type="submission" date="2017-07" db="EMBL/GenBank/DDBJ databases">
        <title>Elstera cyanobacteriorum sp. nov., a novel bacterium isolated from cyanobacterial aggregates in a eutrophic lake.</title>
        <authorList>
            <person name="Cai H."/>
        </authorList>
    </citation>
    <scope>NUCLEOTIDE SEQUENCE [LARGE SCALE GENOMIC DNA]</scope>
    <source>
        <strain evidence="11 12">TH019</strain>
    </source>
</reference>
<comment type="cofactor">
    <cofactor evidence="1">
        <name>pantetheine 4'-phosphate</name>
        <dbReference type="ChEBI" id="CHEBI:47942"/>
    </cofactor>
</comment>
<evidence type="ECO:0000256" key="5">
    <source>
        <dbReference type="ARBA" id="ARBA00022598"/>
    </source>
</evidence>
<dbReference type="EMBL" id="NOXS01000020">
    <property type="protein sequence ID" value="OYQ21747.1"/>
    <property type="molecule type" value="Genomic_DNA"/>
</dbReference>
<dbReference type="Pfam" id="PF13193">
    <property type="entry name" value="AMP-binding_C"/>
    <property type="match status" value="3"/>
</dbReference>
<dbReference type="InterPro" id="IPR001242">
    <property type="entry name" value="Condensation_dom"/>
</dbReference>
<dbReference type="FunFam" id="3.40.50.12780:FF:000012">
    <property type="entry name" value="Non-ribosomal peptide synthetase"/>
    <property type="match status" value="1"/>
</dbReference>
<dbReference type="PANTHER" id="PTHR45527">
    <property type="entry name" value="NONRIBOSOMAL PEPTIDE SYNTHETASE"/>
    <property type="match status" value="1"/>
</dbReference>
<dbReference type="PROSITE" id="PS00012">
    <property type="entry name" value="PHOSPHOPANTETHEINE"/>
    <property type="match status" value="2"/>
</dbReference>
<dbReference type="Proteomes" id="UP000216361">
    <property type="component" value="Unassembled WGS sequence"/>
</dbReference>
<dbReference type="InterPro" id="IPR020845">
    <property type="entry name" value="AMP-binding_CS"/>
</dbReference>
<dbReference type="InterPro" id="IPR036736">
    <property type="entry name" value="ACP-like_sf"/>
</dbReference>
<keyword evidence="4" id="KW-0597">Phosphoprotein</keyword>
<dbReference type="Gene3D" id="3.40.50.12780">
    <property type="entry name" value="N-terminal domain of ligase-like"/>
    <property type="match status" value="2"/>
</dbReference>
<dbReference type="InterPro" id="IPR057737">
    <property type="entry name" value="Condensation_MtbB-like"/>
</dbReference>
<dbReference type="InterPro" id="IPR006162">
    <property type="entry name" value="Ppantetheine_attach_site"/>
</dbReference>
<evidence type="ECO:0000256" key="2">
    <source>
        <dbReference type="ARBA" id="ARBA00004924"/>
    </source>
</evidence>
<dbReference type="NCBIfam" id="TIGR03605">
    <property type="entry name" value="antibiot_sagB"/>
    <property type="match status" value="1"/>
</dbReference>
<dbReference type="FunFam" id="3.30.300.30:FF:000010">
    <property type="entry name" value="Enterobactin synthetase component F"/>
    <property type="match status" value="1"/>
</dbReference>
<dbReference type="OrthoDB" id="9770470at2"/>
<dbReference type="SUPFAM" id="SSF55469">
    <property type="entry name" value="FMN-dependent nitroreductase-like"/>
    <property type="match status" value="1"/>
</dbReference>
<dbReference type="CDD" id="cd19531">
    <property type="entry name" value="LCL_NRPS-like"/>
    <property type="match status" value="2"/>
</dbReference>
<keyword evidence="5" id="KW-0436">Ligase</keyword>
<dbReference type="CDD" id="cd05930">
    <property type="entry name" value="A_NRPS"/>
    <property type="match status" value="1"/>
</dbReference>
<dbReference type="Pfam" id="PF00881">
    <property type="entry name" value="Nitroreductase"/>
    <property type="match status" value="1"/>
</dbReference>
<dbReference type="PROSITE" id="PS50075">
    <property type="entry name" value="CARRIER"/>
    <property type="match status" value="3"/>
</dbReference>
<evidence type="ECO:0000256" key="8">
    <source>
        <dbReference type="ARBA" id="ARBA00079103"/>
    </source>
</evidence>
<dbReference type="InterPro" id="IPR020806">
    <property type="entry name" value="PKS_PP-bd"/>
</dbReference>
<evidence type="ECO:0000256" key="4">
    <source>
        <dbReference type="ARBA" id="ARBA00022553"/>
    </source>
</evidence>
<dbReference type="Gene3D" id="3.30.559.30">
    <property type="entry name" value="Nonribosomal peptide synthetase, condensation domain"/>
    <property type="match status" value="3"/>
</dbReference>
<evidence type="ECO:0000256" key="9">
    <source>
        <dbReference type="SAM" id="MobiDB-lite"/>
    </source>
</evidence>
<feature type="domain" description="Carrier" evidence="10">
    <location>
        <begin position="2040"/>
        <end position="2115"/>
    </location>
</feature>
<comment type="pathway">
    <text evidence="2">Siderophore biosynthesis.</text>
</comment>
<dbReference type="GO" id="GO:0047527">
    <property type="term" value="F:2,3-dihydroxybenzoate-serine ligase activity"/>
    <property type="evidence" value="ECO:0007669"/>
    <property type="project" value="TreeGrafter"/>
</dbReference>
<dbReference type="GO" id="GO:0031177">
    <property type="term" value="F:phosphopantetheine binding"/>
    <property type="evidence" value="ECO:0007669"/>
    <property type="project" value="InterPro"/>
</dbReference>
<sequence length="3429" mass="371288">MSLPPKTTAQMTPADFLARQKGTGLRPLPRVGEEVPLSFAQERLWFLAQLDGGGDAYHLPLIVKLAGRLDPAMLAHALSMIVDRHEPLRARFASESGQPILRLSPPGHPVPLPITDLPDGTELTAALRAEVDRPFDIAAGPMLRARLFRTGPEDHHLVLTLHHIATDGWSTAILVRELGTAYGALIAGVAPDLPALPIGYADFAAWQRNQRQEPRFQRQMAFWENLLKEAPAKLDLATDRPRPATQNFAGAWEPFSLDAALCADLKALSRRIGGTVFSILLTAWGLVLHRFSGQDRPVVGMPVANRTRREVEGLIGLFANTLALRLPISETATLTEVLQQTRDVLLDAQDHQEVPFEQVIERINPPRSLAYPPLFQTMISWQSIERPAISLAGLTAEILPPPMTVAKYDLTLELAETATGTIAGGLEYATALFDPATIQRFQAAFVQCLRALIDQPEARVGAIPLLSTADAARAWTEGEGQVTPLPEGIWGVHQLFEQQAAKTPDAPALVWCDERWTYATLNRTANRLAHRLIAAGVEDEARVGLCLPPGPFRIAAVLAVLKAGGAFVPLDPAYPPARLRYLLTDSAPTCLIGTPESLALLGETALPRLTVEDGPEPEHNPDGVARGLNRQNLAYLLYTSGSTGTPKGVMVEHGQLLAISAAWSQRDGFAAKPWLQMAGFAFDVFTADWVRALTSGGSLILCDRDQLLDPAALYALMRREAVAYADFVPALLDMVMLHLERHGGDLSFLDTVFCGSDRWSLASARRLRALTGPKVRIVHAYGVTEATIDSCGFTLPTDLGPLATLPIGAPLPNTRAVILDRAGQPVPVGVAGELYLGGAGVARGYWRREDLTAARFVTLPQGRFYRSGDLARATPAGLEFLGRADLQVKIRGQRIELGEIEAALNGYPGIAESLVVAHGAADALQLIAYLRASDPTFDPAPLAAALTAQLPEAMVPAGFVLVDRFPLTPNGKIDRSALPAPAILPRQGTPFVPPEGPIETDLAALWAKLLNRTPIGRQDHFFESGGHSLLAVRLAAEIGQQFSISLSPAAIFEAPRLSVLAERIAAAHRPALPPIQPAPRDRPIPLSAAQARLWFLARLDGGKAAYNMPLALAIEGPLNRPALARALDRIADRHEALRTRFIEIDGVPYQDILPPGLGFPLICDAAEGLTEAACQDRLAADAARPFDLTSAPLARGLLLTRGAEAHWLLLTLHHAISDGWSMGVFARELADLYRAFASGQTDPLPPLALQPADVTIWQQTYLTPETLADDAAYWRVRLADVPPLLTLPTDAPRPVKQDFKGGLIRFEVPAETLTALKTLAHRTETSLFMTLLTAWAAVLARLSGQETLVIGAPTANRSQVELEGVIGFFVNTLPLRFDSADAKTLLDLLRQTRATVLAAQNHQALPFDTIVEQVNPPRSLSHTPIFQTMLTWEDEGSASLPLPGLTVTPLALPHHSAKFDVLLTLREEGGRLVGGLEFATALFEAATAQRFERYFQRALRCLAENPETSLAALDLVDTRDRSQILTGWNPPTLERPFVPITTRLTARAAATPAAPALRFLGEDMSYGRLEAEANRLAHRLIAANLPPGAPIGLCLPRGFSMVVAVLAVLKAGVACLPLDPDYPAARLAVMVGEAQPPLIVTETALAERLPPAVPRLCLDALPPAAIPESAPAVNIAPEGMAYLLYTSGSTGIPKGVAQSHRLLSHLVDWQAAQTTPTPRRVLQFASLNFDVAFQEIFTTLCTGATLVLLPNETRRDLAALGPFIIAERIERAFLPFAVLSQMAALGFETAAASGVACEVITAGEAVQVSGAVRTFLRALGGRYFYNQYGPTETHVATQHRLDLAEADAWPVHPPIGRPVDFAQAYLLTETLTPVPVGAVGEIYIGGAGVALGYYGQPALTAERFIVNPFGPGQVYRSGDLGRYRADGTIEFLGRSDQQVKWRGFRIETGEIEVALRALPGVADAAVMLRDAGDGVRQLVAYLVGPTDPAPLRPALAAQLPEYMLPSHWVALSQLPLTPNGKLDRRALPAPQAPTAGTFRAPETPEEQALAPIWATILKHPRVGRDDNFFDLGGHSLLATRLIHAINQTLKTHLSLSALFENPTVAQLATKLATASARADEAAALPVITPAPADRFAPFPLTDIQEAYWVGRADGLALGGVSAHAYDEIRLTNFNPARFETALQRLIERHDGLKTIFRSDGTQQVLATLPPYRLPVDDFRALDSAAAEMALRETRARMSHQMLDAARWPLFEFRVSLLPSGYAHLHISLDALIVDAASTQILAHELVHFYTQPDKPLPPLGLTFRDYVLAERGLRDGAAYRRALRYWQDRLAHLPPAPDLPLARAPEAITAPTFTRRDRQIPAATWSALKDQAKRQGVTASVLLLTAYAQVLALWSRSPRFTLTLPLFNRLPLHPDVSGIMGDFTSIVLLEVDYRSDQSFHSNARALQAQLWRDMDHAAVSGVRVVRELARVRGEQQTALPIVFNSTLIEMGPGGADISLTDALGAEPVHTITQTPQVWIDHTILEINGVLEFNWDSIDALFPDGLTEAMFAAYCRLLDQLAAPEAWEKTAVGLLPSLATLPPLPPPTEPDRDLLHRLFDRNADRMPEAPAILLETGAITYGGLQNRARHLGALLQQAGAQPGTLVAILMQPGWEQTLAALGILYSGAAYLPLDTDLPEERLRYILSQTDCRIVLHQSWSSARDKISDPTLSCIAVDRLNPDGSVVLVPFTHRETDLAYVIFTSGSTGVPKGVMIDHAGAVSTLLDINARFSITAADRVLAVSAISFDLSVFDIFGTLAAGGAIVPLSPASARDPARWLELVDLQQVTVWNSAPALASLLAEYAEGVGTLALRGLRVVMMSGDWIPVTLPDRLRALAPHAALYSLGGATEASIWSILYPIDQVDPAWRSIPYGRALTHQRFYVLDDCLHQRPDWVPGELFIAGAGLARGYWRDDAQSAARFFPHPHTGERLYRTGDLGLRRPDGVIEFLGRIDTQVKVQGYRIELGEIESTLERHPAVKAAVARIWGEAQAEKRLAAYVVLHRPVEMDALLAHLRQSLPAYMVPSSLTVLDTLPLSPNGKIDRKQLPSPKATAAEAESRPLTPVETGILALIAGVLKLVSVAPTDNLLTLGATSIDIVRIVNALATQTGFRPPLAALMAKPTVLELLRLFREANPPPPPARTATEALALLDDPADRAAFKDKALGLRRFDGGAETVDLPPPPLDRYVAYRSVRAFKPTPIPHDALARLLGCLARNPVADAPKHHYASAGGLYPVQTYLYAKPDRVAGLPGGAYYYDPARHRLIPTSRDKYLPANAYDFFVNRPVFEESGFALFFIAERAAIEPLYGEKTLDFCHIEAGSMTQLLTMVAADLGIGLCGMGSVAPDALGALFDLGPTHQPIYAMVGGLRTDAPPPTPLTSPSADADLEEIEL</sequence>
<comment type="catalytic activity">
    <reaction evidence="6">
        <text>holo-[peptidyl-carrier protein] + L-cysteine + ATP = L-cysteinyl-[peptidyl-carrier protein] + AMP + diphosphate</text>
        <dbReference type="Rhea" id="RHEA:61680"/>
        <dbReference type="Rhea" id="RHEA-COMP:11480"/>
        <dbReference type="Rhea" id="RHEA-COMP:15906"/>
        <dbReference type="ChEBI" id="CHEBI:30616"/>
        <dbReference type="ChEBI" id="CHEBI:33019"/>
        <dbReference type="ChEBI" id="CHEBI:35235"/>
        <dbReference type="ChEBI" id="CHEBI:64479"/>
        <dbReference type="ChEBI" id="CHEBI:144926"/>
        <dbReference type="ChEBI" id="CHEBI:456215"/>
        <dbReference type="EC" id="6.2.1.69"/>
    </reaction>
    <physiologicalReaction direction="left-to-right" evidence="6">
        <dbReference type="Rhea" id="RHEA:61681"/>
    </physiologicalReaction>
</comment>
<dbReference type="Gene3D" id="3.40.50.980">
    <property type="match status" value="2"/>
</dbReference>
<dbReference type="PROSITE" id="PS00455">
    <property type="entry name" value="AMP_BINDING"/>
    <property type="match status" value="3"/>
</dbReference>
<dbReference type="GO" id="GO:0009366">
    <property type="term" value="C:enterobactin synthetase complex"/>
    <property type="evidence" value="ECO:0007669"/>
    <property type="project" value="TreeGrafter"/>
</dbReference>
<keyword evidence="12" id="KW-1185">Reference proteome</keyword>
<keyword evidence="3" id="KW-0596">Phosphopantetheine</keyword>
<dbReference type="Gene3D" id="1.10.1200.10">
    <property type="entry name" value="ACP-like"/>
    <property type="match status" value="3"/>
</dbReference>
<dbReference type="InterPro" id="IPR000873">
    <property type="entry name" value="AMP-dep_synth/lig_dom"/>
</dbReference>
<dbReference type="InterPro" id="IPR042099">
    <property type="entry name" value="ANL_N_sf"/>
</dbReference>
<dbReference type="CDD" id="cd02142">
    <property type="entry name" value="McbC_SagB-like_oxidoreductase"/>
    <property type="match status" value="1"/>
</dbReference>
<feature type="compositionally biased region" description="Polar residues" evidence="9">
    <location>
        <begin position="1"/>
        <end position="11"/>
    </location>
</feature>
<dbReference type="InterPro" id="IPR045851">
    <property type="entry name" value="AMP-bd_C_sf"/>
</dbReference>
<dbReference type="SUPFAM" id="SSF52777">
    <property type="entry name" value="CoA-dependent acyltransferases"/>
    <property type="match status" value="6"/>
</dbReference>
<dbReference type="FunFam" id="3.40.50.980:FF:000001">
    <property type="entry name" value="Non-ribosomal peptide synthetase"/>
    <property type="match status" value="1"/>
</dbReference>
<dbReference type="Gene3D" id="3.30.559.10">
    <property type="entry name" value="Chloramphenicol acetyltransferase-like domain"/>
    <property type="match status" value="3"/>
</dbReference>
<protein>
    <recommendedName>
        <fullName evidence="8">L-cysteine--[L-cysteinyl-carrier protein] ligase</fullName>
        <ecNumber evidence="7">6.2.1.69</ecNumber>
    </recommendedName>
    <alternativeName>
        <fullName evidence="8">L-cysteine--[L-cysteinyl-carrier protein] ligase</fullName>
    </alternativeName>
</protein>
<dbReference type="GO" id="GO:0016491">
    <property type="term" value="F:oxidoreductase activity"/>
    <property type="evidence" value="ECO:0007669"/>
    <property type="project" value="InterPro"/>
</dbReference>
<dbReference type="Pfam" id="PF00550">
    <property type="entry name" value="PP-binding"/>
    <property type="match status" value="3"/>
</dbReference>
<accession>A0A255XXJ5</accession>
<dbReference type="InterPro" id="IPR009081">
    <property type="entry name" value="PP-bd_ACP"/>
</dbReference>
<dbReference type="GO" id="GO:0009239">
    <property type="term" value="P:enterobactin biosynthetic process"/>
    <property type="evidence" value="ECO:0007669"/>
    <property type="project" value="TreeGrafter"/>
</dbReference>
<dbReference type="CDD" id="cd19535">
    <property type="entry name" value="Cyc_NRPS"/>
    <property type="match status" value="1"/>
</dbReference>
<dbReference type="Pfam" id="PF00668">
    <property type="entry name" value="Condensation"/>
    <property type="match status" value="3"/>
</dbReference>
<dbReference type="InterPro" id="IPR023213">
    <property type="entry name" value="CAT-like_dom_sf"/>
</dbReference>
<dbReference type="Gene3D" id="3.40.109.10">
    <property type="entry name" value="NADH Oxidase"/>
    <property type="match status" value="1"/>
</dbReference>
<evidence type="ECO:0000256" key="1">
    <source>
        <dbReference type="ARBA" id="ARBA00001957"/>
    </source>
</evidence>
<evidence type="ECO:0000256" key="3">
    <source>
        <dbReference type="ARBA" id="ARBA00022450"/>
    </source>
</evidence>
<dbReference type="InterPro" id="IPR025110">
    <property type="entry name" value="AMP-bd_C"/>
</dbReference>
<dbReference type="GO" id="GO:0005829">
    <property type="term" value="C:cytosol"/>
    <property type="evidence" value="ECO:0007669"/>
    <property type="project" value="TreeGrafter"/>
</dbReference>